<evidence type="ECO:0000256" key="2">
    <source>
        <dbReference type="SAM" id="Phobius"/>
    </source>
</evidence>
<evidence type="ECO:0000256" key="1">
    <source>
        <dbReference type="SAM" id="MobiDB-lite"/>
    </source>
</evidence>
<keyword evidence="2" id="KW-0472">Membrane</keyword>
<sequence length="178" mass="18121">MVTRSPFERGTAPRPGGPANEAVRADHLLGAAEGLLRTCGQDAAVAAAVLVLVLVGVLTQLAHGGGRLGVLPLVLLAPVAVTFTISAGLAVRSRLTVVAALGEIRGRTGAPLDPGVPWTPFALGTALDGRVLDEELRRLLAAAHRCCELAWQAVVWGVATAVLCVCWTLAVVATGVGG</sequence>
<feature type="transmembrane region" description="Helical" evidence="2">
    <location>
        <begin position="68"/>
        <end position="91"/>
    </location>
</feature>
<proteinExistence type="predicted"/>
<dbReference type="EMBL" id="BAAAZG010000012">
    <property type="protein sequence ID" value="GAA4067201.1"/>
    <property type="molecule type" value="Genomic_DNA"/>
</dbReference>
<feature type="transmembrane region" description="Helical" evidence="2">
    <location>
        <begin position="43"/>
        <end position="62"/>
    </location>
</feature>
<evidence type="ECO:0000313" key="4">
    <source>
        <dbReference type="Proteomes" id="UP001500683"/>
    </source>
</evidence>
<organism evidence="3 4">
    <name type="scientific">Actinomadura miaoliensis</name>
    <dbReference type="NCBI Taxonomy" id="430685"/>
    <lineage>
        <taxon>Bacteria</taxon>
        <taxon>Bacillati</taxon>
        <taxon>Actinomycetota</taxon>
        <taxon>Actinomycetes</taxon>
        <taxon>Streptosporangiales</taxon>
        <taxon>Thermomonosporaceae</taxon>
        <taxon>Actinomadura</taxon>
    </lineage>
</organism>
<keyword evidence="4" id="KW-1185">Reference proteome</keyword>
<name>A0ABP7VH19_9ACTN</name>
<feature type="transmembrane region" description="Helical" evidence="2">
    <location>
        <begin position="153"/>
        <end position="176"/>
    </location>
</feature>
<protein>
    <recommendedName>
        <fullName evidence="5">Integral membrane plasmid transfer protein</fullName>
    </recommendedName>
</protein>
<keyword evidence="2" id="KW-0812">Transmembrane</keyword>
<dbReference type="Proteomes" id="UP001500683">
    <property type="component" value="Unassembled WGS sequence"/>
</dbReference>
<keyword evidence="2" id="KW-1133">Transmembrane helix</keyword>
<reference evidence="4" key="1">
    <citation type="journal article" date="2019" name="Int. J. Syst. Evol. Microbiol.">
        <title>The Global Catalogue of Microorganisms (GCM) 10K type strain sequencing project: providing services to taxonomists for standard genome sequencing and annotation.</title>
        <authorList>
            <consortium name="The Broad Institute Genomics Platform"/>
            <consortium name="The Broad Institute Genome Sequencing Center for Infectious Disease"/>
            <person name="Wu L."/>
            <person name="Ma J."/>
        </authorList>
    </citation>
    <scope>NUCLEOTIDE SEQUENCE [LARGE SCALE GENOMIC DNA]</scope>
    <source>
        <strain evidence="4">JCM 16702</strain>
    </source>
</reference>
<evidence type="ECO:0000313" key="3">
    <source>
        <dbReference type="EMBL" id="GAA4067201.1"/>
    </source>
</evidence>
<comment type="caution">
    <text evidence="3">The sequence shown here is derived from an EMBL/GenBank/DDBJ whole genome shotgun (WGS) entry which is preliminary data.</text>
</comment>
<gene>
    <name evidence="3" type="ORF">GCM10022214_22230</name>
</gene>
<feature type="region of interest" description="Disordered" evidence="1">
    <location>
        <begin position="1"/>
        <end position="21"/>
    </location>
</feature>
<evidence type="ECO:0008006" key="5">
    <source>
        <dbReference type="Google" id="ProtNLM"/>
    </source>
</evidence>
<accession>A0ABP7VH19</accession>